<accession>A0A380BCX1</accession>
<feature type="transmembrane region" description="Helical" evidence="6">
    <location>
        <begin position="355"/>
        <end position="377"/>
    </location>
</feature>
<feature type="transmembrane region" description="Helical" evidence="6">
    <location>
        <begin position="237"/>
        <end position="258"/>
    </location>
</feature>
<dbReference type="AlphaFoldDB" id="A0A380BCX1"/>
<feature type="transmembrane region" description="Helical" evidence="6">
    <location>
        <begin position="44"/>
        <end position="65"/>
    </location>
</feature>
<evidence type="ECO:0000256" key="1">
    <source>
        <dbReference type="ARBA" id="ARBA00004651"/>
    </source>
</evidence>
<keyword evidence="3 6" id="KW-0812">Transmembrane</keyword>
<evidence type="ECO:0000256" key="4">
    <source>
        <dbReference type="ARBA" id="ARBA00022989"/>
    </source>
</evidence>
<name>A0A380BCX1_SPOPA</name>
<keyword evidence="8" id="KW-1185">Reference proteome</keyword>
<feature type="transmembrane region" description="Helical" evidence="6">
    <location>
        <begin position="85"/>
        <end position="115"/>
    </location>
</feature>
<feature type="transmembrane region" description="Helical" evidence="6">
    <location>
        <begin position="204"/>
        <end position="225"/>
    </location>
</feature>
<gene>
    <name evidence="7" type="ORF">NCTC4822_00505</name>
</gene>
<evidence type="ECO:0000256" key="3">
    <source>
        <dbReference type="ARBA" id="ARBA00022692"/>
    </source>
</evidence>
<feature type="transmembrane region" description="Helical" evidence="6">
    <location>
        <begin position="136"/>
        <end position="157"/>
    </location>
</feature>
<dbReference type="PANTHER" id="PTHR30250">
    <property type="entry name" value="PST FAMILY PREDICTED COLANIC ACID TRANSPORTER"/>
    <property type="match status" value="1"/>
</dbReference>
<dbReference type="Pfam" id="PF01943">
    <property type="entry name" value="Polysacc_synt"/>
    <property type="match status" value="1"/>
</dbReference>
<feature type="transmembrane region" description="Helical" evidence="6">
    <location>
        <begin position="12"/>
        <end position="32"/>
    </location>
</feature>
<evidence type="ECO:0000256" key="5">
    <source>
        <dbReference type="ARBA" id="ARBA00023136"/>
    </source>
</evidence>
<dbReference type="EMBL" id="UGYZ01000002">
    <property type="protein sequence ID" value="SUI99196.1"/>
    <property type="molecule type" value="Genomic_DNA"/>
</dbReference>
<keyword evidence="2" id="KW-1003">Cell membrane</keyword>
<evidence type="ECO:0000256" key="2">
    <source>
        <dbReference type="ARBA" id="ARBA00022475"/>
    </source>
</evidence>
<comment type="subcellular location">
    <subcellularLocation>
        <location evidence="1">Cell membrane</location>
        <topology evidence="1">Multi-pass membrane protein</topology>
    </subcellularLocation>
</comment>
<feature type="transmembrane region" description="Helical" evidence="6">
    <location>
        <begin position="163"/>
        <end position="183"/>
    </location>
</feature>
<dbReference type="InterPro" id="IPR002797">
    <property type="entry name" value="Polysacc_synth"/>
</dbReference>
<feature type="transmembrane region" description="Helical" evidence="6">
    <location>
        <begin position="278"/>
        <end position="303"/>
    </location>
</feature>
<keyword evidence="5 6" id="KW-0472">Membrane</keyword>
<dbReference type="GO" id="GO:0005886">
    <property type="term" value="C:plasma membrane"/>
    <property type="evidence" value="ECO:0007669"/>
    <property type="project" value="UniProtKB-SubCell"/>
</dbReference>
<dbReference type="RefSeq" id="WP_243835825.1">
    <property type="nucleotide sequence ID" value="NZ_CP038012.1"/>
</dbReference>
<sequence>MQTDTFKNNAIWNTTGSLTYALSQWLIIVVIAKIGTPEMVGEYSLALAITAPITMFLGGKLRLIYVTDHSEFSFADYLNYKYLSSLLAILLIIIIVGFTSYNYSVVMIILLIGLFKIHQDISELLYGVFQKQLKMKFIGISKIIKALMMIVLFTITLYYSNSLILAVLSIVIVSLLILLIYDLKFAKRFVGIRFKINFITIKDILLLSLPLSIMTLLNSLATNVPRYIIEMRLDLSSLGYFSALLHLIFAGNILIDSLRQPIIPILVRNYRNKNRKNFIKIIAGVLLLCFIISFIGLITAYIFGETLLTIAYSADYAEFNDMFIIMILASGFIYGTLILDSGINAARKFKIQPFIGLLWLVSSIIISFYFITAYGLIGAALGLLIYSFFKFLTFLALLISILGNKHWADF</sequence>
<dbReference type="InterPro" id="IPR050833">
    <property type="entry name" value="Poly_Biosynth_Transport"/>
</dbReference>
<evidence type="ECO:0000313" key="8">
    <source>
        <dbReference type="Proteomes" id="UP000254519"/>
    </source>
</evidence>
<feature type="transmembrane region" description="Helical" evidence="6">
    <location>
        <begin position="383"/>
        <end position="403"/>
    </location>
</feature>
<organism evidence="7 8">
    <name type="scientific">Sporosarcina pasteurii</name>
    <name type="common">Bacillus pasteurii</name>
    <dbReference type="NCBI Taxonomy" id="1474"/>
    <lineage>
        <taxon>Bacteria</taxon>
        <taxon>Bacillati</taxon>
        <taxon>Bacillota</taxon>
        <taxon>Bacilli</taxon>
        <taxon>Bacillales</taxon>
        <taxon>Caryophanaceae</taxon>
        <taxon>Sporosarcina</taxon>
    </lineage>
</organism>
<dbReference type="PANTHER" id="PTHR30250:SF11">
    <property type="entry name" value="O-ANTIGEN TRANSPORTER-RELATED"/>
    <property type="match status" value="1"/>
</dbReference>
<proteinExistence type="predicted"/>
<protein>
    <submittedName>
        <fullName evidence="7">Polysaccharide biosynthesis protein</fullName>
    </submittedName>
</protein>
<keyword evidence="4 6" id="KW-1133">Transmembrane helix</keyword>
<reference evidence="7 8" key="1">
    <citation type="submission" date="2018-06" db="EMBL/GenBank/DDBJ databases">
        <authorList>
            <consortium name="Pathogen Informatics"/>
            <person name="Doyle S."/>
        </authorList>
    </citation>
    <scope>NUCLEOTIDE SEQUENCE [LARGE SCALE GENOMIC DNA]</scope>
    <source>
        <strain evidence="8">ATCC 11859 / DSM 33 / NCIB 8841 / NCTC 4822</strain>
    </source>
</reference>
<feature type="transmembrane region" description="Helical" evidence="6">
    <location>
        <begin position="323"/>
        <end position="343"/>
    </location>
</feature>
<evidence type="ECO:0000313" key="7">
    <source>
        <dbReference type="EMBL" id="SUI99196.1"/>
    </source>
</evidence>
<evidence type="ECO:0000256" key="6">
    <source>
        <dbReference type="SAM" id="Phobius"/>
    </source>
</evidence>
<dbReference type="Proteomes" id="UP000254519">
    <property type="component" value="Unassembled WGS sequence"/>
</dbReference>